<evidence type="ECO:0000256" key="1">
    <source>
        <dbReference type="SAM" id="MobiDB-lite"/>
    </source>
</evidence>
<keyword evidence="4" id="KW-1185">Reference proteome</keyword>
<feature type="region of interest" description="Disordered" evidence="1">
    <location>
        <begin position="61"/>
        <end position="87"/>
    </location>
</feature>
<evidence type="ECO:0000259" key="2">
    <source>
        <dbReference type="PROSITE" id="PS51832"/>
    </source>
</evidence>
<dbReference type="InterPro" id="IPR003607">
    <property type="entry name" value="HD/PDEase_dom"/>
</dbReference>
<dbReference type="InterPro" id="IPR037522">
    <property type="entry name" value="HD_GYP_dom"/>
</dbReference>
<dbReference type="PANTHER" id="PTHR43155:SF2">
    <property type="entry name" value="CYCLIC DI-GMP PHOSPHODIESTERASE PA4108"/>
    <property type="match status" value="1"/>
</dbReference>
<dbReference type="SUPFAM" id="SSF109604">
    <property type="entry name" value="HD-domain/PDEase-like"/>
    <property type="match status" value="1"/>
</dbReference>
<gene>
    <name evidence="3" type="ORF">ACFSJ3_11800</name>
</gene>
<dbReference type="PROSITE" id="PS51832">
    <property type="entry name" value="HD_GYP"/>
    <property type="match status" value="1"/>
</dbReference>
<dbReference type="Gene3D" id="1.10.3210.10">
    <property type="entry name" value="Hypothetical protein af1432"/>
    <property type="match status" value="1"/>
</dbReference>
<sequence length="396" mass="44527">MLKNIPIDSLCPGMYVDSIAKQAGGKHHNIKKAGRVPSERVIELMRAKGVLEVVIDTDKGDDIVSEPASQEQSQQTATKKPDQHASTTFSEEMVKAQKLYSEARSLQQKALDDIASGKPIEIKPMAELTDSFIDSVFRNQDALLCLTRIREKDSYLLEHSINVSILMAVFAKHLRLDRKVTDEICLGALLHDLGKIRIPEEVLHKPGKLTPEEFDLMKSHVVFSRDVVLESGVAIPKLTMEVIIQHHEKLNGQGYPYKLSSAKISKYGRMVSIVDIYDALTADRCYKRGMVPNAALGILKGLCPDQLDSDLVLEFIRCMSIYPVGTLVKLESEKLGIVIESNEKELTKPKVKVFYHTKYQRHIDVEFIDLADPKCNDKIASCEKPEAHKLDIQKYF</sequence>
<dbReference type="SMART" id="SM00471">
    <property type="entry name" value="HDc"/>
    <property type="match status" value="1"/>
</dbReference>
<feature type="domain" description="HD-GYP" evidence="2">
    <location>
        <begin position="134"/>
        <end position="331"/>
    </location>
</feature>
<dbReference type="InterPro" id="IPR021812">
    <property type="entry name" value="DUF3391"/>
</dbReference>
<reference evidence="4" key="1">
    <citation type="journal article" date="2019" name="Int. J. Syst. Evol. Microbiol.">
        <title>The Global Catalogue of Microorganisms (GCM) 10K type strain sequencing project: providing services to taxonomists for standard genome sequencing and annotation.</title>
        <authorList>
            <consortium name="The Broad Institute Genomics Platform"/>
            <consortium name="The Broad Institute Genome Sequencing Center for Infectious Disease"/>
            <person name="Wu L."/>
            <person name="Ma J."/>
        </authorList>
    </citation>
    <scope>NUCLEOTIDE SEQUENCE [LARGE SCALE GENOMIC DNA]</scope>
    <source>
        <strain evidence="4">CGMCC 1.10992</strain>
    </source>
</reference>
<evidence type="ECO:0000313" key="3">
    <source>
        <dbReference type="EMBL" id="MFD2096670.1"/>
    </source>
</evidence>
<dbReference type="RefSeq" id="WP_345338939.1">
    <property type="nucleotide sequence ID" value="NZ_BAABLI010000008.1"/>
</dbReference>
<dbReference type="PANTHER" id="PTHR43155">
    <property type="entry name" value="CYCLIC DI-GMP PHOSPHODIESTERASE PA4108-RELATED"/>
    <property type="match status" value="1"/>
</dbReference>
<dbReference type="CDD" id="cd00077">
    <property type="entry name" value="HDc"/>
    <property type="match status" value="1"/>
</dbReference>
<accession>A0ABW4XPD6</accession>
<dbReference type="Pfam" id="PF11871">
    <property type="entry name" value="DUF3391"/>
    <property type="match status" value="1"/>
</dbReference>
<organism evidence="3 4">
    <name type="scientific">Corallincola platygyrae</name>
    <dbReference type="NCBI Taxonomy" id="1193278"/>
    <lineage>
        <taxon>Bacteria</taxon>
        <taxon>Pseudomonadati</taxon>
        <taxon>Pseudomonadota</taxon>
        <taxon>Gammaproteobacteria</taxon>
        <taxon>Alteromonadales</taxon>
        <taxon>Psychromonadaceae</taxon>
        <taxon>Corallincola</taxon>
    </lineage>
</organism>
<dbReference type="EMBL" id="JBHUHT010000012">
    <property type="protein sequence ID" value="MFD2096670.1"/>
    <property type="molecule type" value="Genomic_DNA"/>
</dbReference>
<feature type="compositionally biased region" description="Polar residues" evidence="1">
    <location>
        <begin position="67"/>
        <end position="87"/>
    </location>
</feature>
<dbReference type="Pfam" id="PF13487">
    <property type="entry name" value="HD_5"/>
    <property type="match status" value="1"/>
</dbReference>
<comment type="caution">
    <text evidence="3">The sequence shown here is derived from an EMBL/GenBank/DDBJ whole genome shotgun (WGS) entry which is preliminary data.</text>
</comment>
<protein>
    <submittedName>
        <fullName evidence="3">HD-GYP domain-containing protein</fullName>
    </submittedName>
</protein>
<dbReference type="Proteomes" id="UP001597380">
    <property type="component" value="Unassembled WGS sequence"/>
</dbReference>
<name>A0ABW4XPD6_9GAMM</name>
<proteinExistence type="predicted"/>
<evidence type="ECO:0000313" key="4">
    <source>
        <dbReference type="Proteomes" id="UP001597380"/>
    </source>
</evidence>